<evidence type="ECO:0000313" key="11">
    <source>
        <dbReference type="Proteomes" id="UP000724874"/>
    </source>
</evidence>
<feature type="domain" description="PI3K/PI4K catalytic" evidence="9">
    <location>
        <begin position="131"/>
        <end position="562"/>
    </location>
</feature>
<dbReference type="PANTHER" id="PTHR12865">
    <property type="entry name" value="PHOSPHATIDYLINOSITOL 4-KINASE TYPE-II"/>
    <property type="match status" value="1"/>
</dbReference>
<feature type="region of interest" description="Disordered" evidence="8">
    <location>
        <begin position="575"/>
        <end position="620"/>
    </location>
</feature>
<dbReference type="GO" id="GO:0004430">
    <property type="term" value="F:1-phosphatidylinositol 4-kinase activity"/>
    <property type="evidence" value="ECO:0007669"/>
    <property type="project" value="UniProtKB-UniRule"/>
</dbReference>
<protein>
    <recommendedName>
        <fullName evidence="7">Phosphatidylinositol 4-kinase</fullName>
        <ecNumber evidence="7">2.7.1.67</ecNumber>
    </recommendedName>
</protein>
<dbReference type="GO" id="GO:0007032">
    <property type="term" value="P:endosome organization"/>
    <property type="evidence" value="ECO:0007669"/>
    <property type="project" value="TreeGrafter"/>
</dbReference>
<reference evidence="10" key="1">
    <citation type="submission" date="2020-11" db="EMBL/GenBank/DDBJ databases">
        <authorList>
            <consortium name="DOE Joint Genome Institute"/>
            <person name="Ahrendt S."/>
            <person name="Riley R."/>
            <person name="Andreopoulos W."/>
            <person name="LaButti K."/>
            <person name="Pangilinan J."/>
            <person name="Ruiz-duenas F.J."/>
            <person name="Barrasa J.M."/>
            <person name="Sanchez-Garcia M."/>
            <person name="Camarero S."/>
            <person name="Miyauchi S."/>
            <person name="Serrano A."/>
            <person name="Linde D."/>
            <person name="Babiker R."/>
            <person name="Drula E."/>
            <person name="Ayuso-Fernandez I."/>
            <person name="Pacheco R."/>
            <person name="Padilla G."/>
            <person name="Ferreira P."/>
            <person name="Barriuso J."/>
            <person name="Kellner H."/>
            <person name="Castanera R."/>
            <person name="Alfaro M."/>
            <person name="Ramirez L."/>
            <person name="Pisabarro A.G."/>
            <person name="Kuo A."/>
            <person name="Tritt A."/>
            <person name="Lipzen A."/>
            <person name="He G."/>
            <person name="Yan M."/>
            <person name="Ng V."/>
            <person name="Cullen D."/>
            <person name="Martin F."/>
            <person name="Rosso M.-N."/>
            <person name="Henrissat B."/>
            <person name="Hibbett D."/>
            <person name="Martinez A.T."/>
            <person name="Grigoriev I.V."/>
        </authorList>
    </citation>
    <scope>NUCLEOTIDE SEQUENCE</scope>
    <source>
        <strain evidence="10">AH 44721</strain>
    </source>
</reference>
<keyword evidence="4 7" id="KW-0418">Kinase</keyword>
<dbReference type="GO" id="GO:0005802">
    <property type="term" value="C:trans-Golgi network"/>
    <property type="evidence" value="ECO:0007669"/>
    <property type="project" value="TreeGrafter"/>
</dbReference>
<evidence type="ECO:0000256" key="6">
    <source>
        <dbReference type="ARBA" id="ARBA00023136"/>
    </source>
</evidence>
<proteinExistence type="inferred from homology"/>
<feature type="region of interest" description="Disordered" evidence="8">
    <location>
        <begin position="1"/>
        <end position="51"/>
    </location>
</feature>
<keyword evidence="1 7" id="KW-1003">Cell membrane</keyword>
<dbReference type="GO" id="GO:0005768">
    <property type="term" value="C:endosome"/>
    <property type="evidence" value="ECO:0007669"/>
    <property type="project" value="UniProtKB-UniRule"/>
</dbReference>
<accession>A0A9P5NVF9</accession>
<dbReference type="GO" id="GO:0005524">
    <property type="term" value="F:ATP binding"/>
    <property type="evidence" value="ECO:0007669"/>
    <property type="project" value="UniProtKB-UniRule"/>
</dbReference>
<evidence type="ECO:0000256" key="4">
    <source>
        <dbReference type="ARBA" id="ARBA00022777"/>
    </source>
</evidence>
<keyword evidence="2 7" id="KW-0808">Transferase</keyword>
<evidence type="ECO:0000256" key="8">
    <source>
        <dbReference type="SAM" id="MobiDB-lite"/>
    </source>
</evidence>
<evidence type="ECO:0000259" key="9">
    <source>
        <dbReference type="PROSITE" id="PS50290"/>
    </source>
</evidence>
<evidence type="ECO:0000256" key="1">
    <source>
        <dbReference type="ARBA" id="ARBA00022475"/>
    </source>
</evidence>
<keyword evidence="3 7" id="KW-0547">Nucleotide-binding</keyword>
<dbReference type="InterPro" id="IPR000403">
    <property type="entry name" value="PI3/4_kinase_cat_dom"/>
</dbReference>
<sequence length="780" mass="87766">MSTRSLRSAGYQPLRSQEDEADLGEEQGHSSLPSRPSPSSQRRPLRPGSIDLTKLDNAFKSRWTESIAQKVKRKKKTADHSKKQIWRSVFEPAVLPLPNPGFDKTLDHKPPMTQADFDALVHSVKDAINEGIHPKMITKGSSGSYFARAKVEGRVQTVAVFKPKDEEPYGRLNPKTTKWLHRQFRWIIPFGRACLIPNLSYISEAAASLLDNRLDLHIVPPTQLVSLSSPAFFYDWFDRNAAKKGKSLPEKIGSMQYFLHGFQDASDFLRKYPWPGRAISDTFDDSTHRQGNVSKRFMSALKVICGKTGDMDDVYDDADYEDERVLYDATEASDVQRPFYWSQQLQQSFREELEKLVILDYLMLNTDRGADNYMIKYCEGDHEKTLVDVAPSRSVRLEMPVMSELRRTDLNSAITRTTSSSSYQPTLSPVPSGSNSPSSDYRRKPHIHIAAIDNSLSFPHEHPQGWRSYTYGWLYLPVSIIGRPFSEKTRSHFLPLLTSKSWWEETTFELEKLFAVDPDFHPKMFARQLAVIKGQAWNIVQSLKHIVSRPLELTRRTKVLVWDEEMEVPEEVIHDVPMGPVGPGSPQPSINTVPLPRRTRSQSIGGEFPPPMRRTSTDATGAPRPVPFAAKFQRVHPGTTGVTVLEHLERLDAVEASLQRLGVDETEEVDVGEVVTQSPMFPQPETSSSTIPPTSPFSPPGSPLPAVQEVPSARSSVDEEDLVALSKSTSHVEGQYPFGRRGGLASAGMDWIQSTDIPSKRTVISERLETVKTQPLCSCW</sequence>
<comment type="cofactor">
    <cofactor evidence="7">
        <name>Mg(2+)</name>
        <dbReference type="ChEBI" id="CHEBI:18420"/>
    </cofactor>
    <cofactor evidence="7">
        <name>Mn(2+)</name>
        <dbReference type="ChEBI" id="CHEBI:29035"/>
    </cofactor>
</comment>
<keyword evidence="6" id="KW-0472">Membrane</keyword>
<evidence type="ECO:0000256" key="7">
    <source>
        <dbReference type="RuleBase" id="RU367084"/>
    </source>
</evidence>
<dbReference type="AlphaFoldDB" id="A0A9P5NVF9"/>
<dbReference type="EMBL" id="JADNYJ010000018">
    <property type="protein sequence ID" value="KAF8906558.1"/>
    <property type="molecule type" value="Genomic_DNA"/>
</dbReference>
<evidence type="ECO:0000313" key="10">
    <source>
        <dbReference type="EMBL" id="KAF8906558.1"/>
    </source>
</evidence>
<dbReference type="EC" id="2.7.1.67" evidence="7"/>
<comment type="catalytic activity">
    <reaction evidence="7">
        <text>a 1,2-diacyl-sn-glycero-3-phospho-(1D-myo-inositol) + ATP = a 1,2-diacyl-sn-glycero-3-phospho-(1D-myo-inositol 4-phosphate) + ADP + H(+)</text>
        <dbReference type="Rhea" id="RHEA:19877"/>
        <dbReference type="ChEBI" id="CHEBI:15378"/>
        <dbReference type="ChEBI" id="CHEBI:30616"/>
        <dbReference type="ChEBI" id="CHEBI:57880"/>
        <dbReference type="ChEBI" id="CHEBI:58178"/>
        <dbReference type="ChEBI" id="CHEBI:456216"/>
        <dbReference type="EC" id="2.7.1.67"/>
    </reaction>
</comment>
<dbReference type="OrthoDB" id="3349449at2759"/>
<dbReference type="InterPro" id="IPR018936">
    <property type="entry name" value="PI3/4_kinase_CS"/>
</dbReference>
<feature type="compositionally biased region" description="Low complexity" evidence="8">
    <location>
        <begin position="429"/>
        <end position="439"/>
    </location>
</feature>
<comment type="caution">
    <text evidence="10">The sequence shown here is derived from an EMBL/GenBank/DDBJ whole genome shotgun (WGS) entry which is preliminary data.</text>
</comment>
<gene>
    <name evidence="10" type="ORF">CPB84DRAFT_1675707</name>
</gene>
<organism evidence="10 11">
    <name type="scientific">Gymnopilus junonius</name>
    <name type="common">Spectacular rustgill mushroom</name>
    <name type="synonym">Gymnopilus spectabilis subsp. junonius</name>
    <dbReference type="NCBI Taxonomy" id="109634"/>
    <lineage>
        <taxon>Eukaryota</taxon>
        <taxon>Fungi</taxon>
        <taxon>Dikarya</taxon>
        <taxon>Basidiomycota</taxon>
        <taxon>Agaricomycotina</taxon>
        <taxon>Agaricomycetes</taxon>
        <taxon>Agaricomycetidae</taxon>
        <taxon>Agaricales</taxon>
        <taxon>Agaricineae</taxon>
        <taxon>Hymenogastraceae</taxon>
        <taxon>Gymnopilus</taxon>
    </lineage>
</organism>
<dbReference type="GO" id="GO:0000329">
    <property type="term" value="C:fungal-type vacuole membrane"/>
    <property type="evidence" value="ECO:0007669"/>
    <property type="project" value="TreeGrafter"/>
</dbReference>
<name>A0A9P5NVF9_GYMJU</name>
<comment type="similarity">
    <text evidence="7">Belongs to the PI3/PI4-kinase family.</text>
</comment>
<feature type="compositionally biased region" description="Low complexity" evidence="8">
    <location>
        <begin position="30"/>
        <end position="42"/>
    </location>
</feature>
<keyword evidence="11" id="KW-1185">Reference proteome</keyword>
<feature type="compositionally biased region" description="Low complexity" evidence="8">
    <location>
        <begin position="683"/>
        <end position="692"/>
    </location>
</feature>
<evidence type="ECO:0000256" key="2">
    <source>
        <dbReference type="ARBA" id="ARBA00022679"/>
    </source>
</evidence>
<dbReference type="Pfam" id="PF00454">
    <property type="entry name" value="PI3_PI4_kinase"/>
    <property type="match status" value="1"/>
</dbReference>
<dbReference type="PROSITE" id="PS50290">
    <property type="entry name" value="PI3_4_KINASE_3"/>
    <property type="match status" value="1"/>
</dbReference>
<feature type="compositionally biased region" description="Pro residues" evidence="8">
    <location>
        <begin position="693"/>
        <end position="703"/>
    </location>
</feature>
<dbReference type="PANTHER" id="PTHR12865:SF1">
    <property type="entry name" value="PHOSPHATIDYLINOSITOL 4-KINASE TYPE 2"/>
    <property type="match status" value="1"/>
</dbReference>
<dbReference type="GO" id="GO:0005886">
    <property type="term" value="C:plasma membrane"/>
    <property type="evidence" value="ECO:0007669"/>
    <property type="project" value="UniProtKB-SubCell"/>
</dbReference>
<keyword evidence="5 7" id="KW-0067">ATP-binding</keyword>
<dbReference type="InterPro" id="IPR039756">
    <property type="entry name" value="Lsb6/PI4K2"/>
</dbReference>
<dbReference type="Proteomes" id="UP000724874">
    <property type="component" value="Unassembled WGS sequence"/>
</dbReference>
<comment type="subcellular location">
    <subcellularLocation>
        <location evidence="7">Cell membrane</location>
        <topology evidence="7">Peripheral membrane protein</topology>
    </subcellularLocation>
    <subcellularLocation>
        <location evidence="7">Vacuole membrane</location>
        <topology evidence="7">Peripheral membrane protein</topology>
    </subcellularLocation>
</comment>
<dbReference type="GO" id="GO:0007030">
    <property type="term" value="P:Golgi organization"/>
    <property type="evidence" value="ECO:0007669"/>
    <property type="project" value="TreeGrafter"/>
</dbReference>
<dbReference type="PROSITE" id="PS00916">
    <property type="entry name" value="PI3_4_KINASE_2"/>
    <property type="match status" value="1"/>
</dbReference>
<evidence type="ECO:0000256" key="5">
    <source>
        <dbReference type="ARBA" id="ARBA00022840"/>
    </source>
</evidence>
<feature type="compositionally biased region" description="Polar residues" evidence="8">
    <location>
        <begin position="414"/>
        <end position="427"/>
    </location>
</feature>
<feature type="region of interest" description="Disordered" evidence="8">
    <location>
        <begin position="678"/>
        <end position="708"/>
    </location>
</feature>
<dbReference type="GO" id="GO:0046854">
    <property type="term" value="P:phosphatidylinositol phosphate biosynthetic process"/>
    <property type="evidence" value="ECO:0007669"/>
    <property type="project" value="UniProtKB-UniRule"/>
</dbReference>
<feature type="region of interest" description="Disordered" evidence="8">
    <location>
        <begin position="414"/>
        <end position="442"/>
    </location>
</feature>
<evidence type="ECO:0000256" key="3">
    <source>
        <dbReference type="ARBA" id="ARBA00022741"/>
    </source>
</evidence>